<gene>
    <name evidence="1" type="ORF">UU23_C0001G0122</name>
</gene>
<accession>A0A0G0TMY6</accession>
<dbReference type="Proteomes" id="UP000034292">
    <property type="component" value="Unassembled WGS sequence"/>
</dbReference>
<dbReference type="InterPro" id="IPR024524">
    <property type="entry name" value="DUF3800"/>
</dbReference>
<evidence type="ECO:0000313" key="1">
    <source>
        <dbReference type="EMBL" id="KKR78358.1"/>
    </source>
</evidence>
<sequence>MVIFIDESGIHKKVDHSTTAVVYVEVTKLEKLEKDLKAIEQDLRIRSFHWADERWLIRNKFLSSIIELDFTVKVAVFKNPQNVGEMLEVVFRHLITEKNIRSILIDGKKPRWYELRLKKVLRDKGVSVKKLRTVKSDTNLGIQLADALAGLARYHFDNPDAPDAKKWFNKYKKAQKIKFVLTSY</sequence>
<name>A0A0G0TMY6_9BACT</name>
<dbReference type="EMBL" id="LBZV01000001">
    <property type="protein sequence ID" value="KKR78358.1"/>
    <property type="molecule type" value="Genomic_DNA"/>
</dbReference>
<comment type="caution">
    <text evidence="1">The sequence shown here is derived from an EMBL/GenBank/DDBJ whole genome shotgun (WGS) entry which is preliminary data.</text>
</comment>
<proteinExistence type="predicted"/>
<dbReference type="STRING" id="1618408.UU23_C0001G0122"/>
<dbReference type="Pfam" id="PF12686">
    <property type="entry name" value="DUF3800"/>
    <property type="match status" value="1"/>
</dbReference>
<protein>
    <recommendedName>
        <fullName evidence="3">DUF3800 domain-containing protein</fullName>
    </recommendedName>
</protein>
<dbReference type="AlphaFoldDB" id="A0A0G0TMY6"/>
<evidence type="ECO:0000313" key="2">
    <source>
        <dbReference type="Proteomes" id="UP000034292"/>
    </source>
</evidence>
<organism evidence="1 2">
    <name type="scientific">Candidatus Curtissbacteria bacterium GW2011_GWA1_40_9</name>
    <dbReference type="NCBI Taxonomy" id="1618408"/>
    <lineage>
        <taxon>Bacteria</taxon>
        <taxon>Candidatus Curtissiibacteriota</taxon>
    </lineage>
</organism>
<evidence type="ECO:0008006" key="3">
    <source>
        <dbReference type="Google" id="ProtNLM"/>
    </source>
</evidence>
<reference evidence="1 2" key="1">
    <citation type="journal article" date="2015" name="Nature">
        <title>rRNA introns, odd ribosomes, and small enigmatic genomes across a large radiation of phyla.</title>
        <authorList>
            <person name="Brown C.T."/>
            <person name="Hug L.A."/>
            <person name="Thomas B.C."/>
            <person name="Sharon I."/>
            <person name="Castelle C.J."/>
            <person name="Singh A."/>
            <person name="Wilkins M.J."/>
            <person name="Williams K.H."/>
            <person name="Banfield J.F."/>
        </authorList>
    </citation>
    <scope>NUCLEOTIDE SEQUENCE [LARGE SCALE GENOMIC DNA]</scope>
</reference>